<accession>A0A2G4R863</accession>
<protein>
    <submittedName>
        <fullName evidence="1">Uncharacterized protein</fullName>
    </submittedName>
</protein>
<evidence type="ECO:0000313" key="1">
    <source>
        <dbReference type="EMBL" id="PHY92746.1"/>
    </source>
</evidence>
<gene>
    <name evidence="1" type="ORF">CSR02_15220</name>
</gene>
<evidence type="ECO:0000313" key="2">
    <source>
        <dbReference type="Proteomes" id="UP000228751"/>
    </source>
</evidence>
<comment type="caution">
    <text evidence="1">The sequence shown here is derived from an EMBL/GenBank/DDBJ whole genome shotgun (WGS) entry which is preliminary data.</text>
</comment>
<name>A0A2G4R863_9PROT</name>
<dbReference type="InterPro" id="IPR032675">
    <property type="entry name" value="LRR_dom_sf"/>
</dbReference>
<dbReference type="RefSeq" id="WP_099542256.1">
    <property type="nucleotide sequence ID" value="NZ_PEBQ01000199.1"/>
</dbReference>
<sequence length="304" mass="33145">MRLETIEEFRALFPEAFRKDGSIILDGTKANSDLIESLPPGLVVNGDLDMRGCQGLKSIQDLRVKGNVTFKGCGSLNHIGPNILVGGSADFSHCNGLTSFVADKMVVGENLSLDCCTKLNEVVFDVPGIIPGHLSLSGCRSLKSISRVHVGASLEASDCFSLQHLDNGIKAFSINLIRCHSLQHLPADISVKRGINISETSIMSLPEGLKIDGWLVARKCNELTSLPEDLYVTKWLSLQDCKNLKKIPDTIDVGDYIDLLGCDNVQISENFLNKNANKVILPNHFIPTSDETDPEIEAESPEPF</sequence>
<keyword evidence="2" id="KW-1185">Reference proteome</keyword>
<dbReference type="AlphaFoldDB" id="A0A2G4R863"/>
<dbReference type="EMBL" id="PEBQ01000199">
    <property type="protein sequence ID" value="PHY92746.1"/>
    <property type="molecule type" value="Genomic_DNA"/>
</dbReference>
<dbReference type="OrthoDB" id="7728002at2"/>
<dbReference type="Proteomes" id="UP000228751">
    <property type="component" value="Unassembled WGS sequence"/>
</dbReference>
<proteinExistence type="predicted"/>
<organism evidence="1 2">
    <name type="scientific">Acetobacter pomorum</name>
    <dbReference type="NCBI Taxonomy" id="65959"/>
    <lineage>
        <taxon>Bacteria</taxon>
        <taxon>Pseudomonadati</taxon>
        <taxon>Pseudomonadota</taxon>
        <taxon>Alphaproteobacteria</taxon>
        <taxon>Acetobacterales</taxon>
        <taxon>Acetobacteraceae</taxon>
        <taxon>Acetobacter</taxon>
    </lineage>
</organism>
<dbReference type="Gene3D" id="3.80.10.10">
    <property type="entry name" value="Ribonuclease Inhibitor"/>
    <property type="match status" value="1"/>
</dbReference>
<reference evidence="1 2" key="1">
    <citation type="submission" date="2017-10" db="EMBL/GenBank/DDBJ databases">
        <title>Genomic analysis of the genus Acetobacter.</title>
        <authorList>
            <person name="Kim K.H."/>
            <person name="Chun B.H."/>
            <person name="Son A.R."/>
            <person name="Jeon C.O."/>
        </authorList>
    </citation>
    <scope>NUCLEOTIDE SEQUENCE [LARGE SCALE GENOMIC DNA]</scope>
    <source>
        <strain evidence="1 2">LHT 2458</strain>
    </source>
</reference>